<accession>A0ABS2TJW5</accession>
<dbReference type="Proteomes" id="UP000705983">
    <property type="component" value="Unassembled WGS sequence"/>
</dbReference>
<reference evidence="3" key="1">
    <citation type="submission" date="2021-02" db="EMBL/GenBank/DDBJ databases">
        <title>Leucobacter sp. CX169.</title>
        <authorList>
            <person name="Cheng Y."/>
        </authorList>
    </citation>
    <scope>NUCLEOTIDE SEQUENCE [LARGE SCALE GENOMIC DNA]</scope>
    <source>
        <strain evidence="3">JY899</strain>
    </source>
</reference>
<dbReference type="RefSeq" id="WP_187997109.1">
    <property type="nucleotide sequence ID" value="NZ_JACEXG010000007.1"/>
</dbReference>
<feature type="transmembrane region" description="Helical" evidence="1">
    <location>
        <begin position="24"/>
        <end position="45"/>
    </location>
</feature>
<feature type="transmembrane region" description="Helical" evidence="1">
    <location>
        <begin position="51"/>
        <end position="70"/>
    </location>
</feature>
<proteinExistence type="predicted"/>
<protein>
    <submittedName>
        <fullName evidence="2">Uncharacterized protein</fullName>
    </submittedName>
</protein>
<gene>
    <name evidence="2" type="ORF">JVW63_10240</name>
</gene>
<dbReference type="EMBL" id="JAFFJS010000007">
    <property type="protein sequence ID" value="MBM9434072.1"/>
    <property type="molecule type" value="Genomic_DNA"/>
</dbReference>
<name>A0ABS2TJW5_9ACTO</name>
<comment type="caution">
    <text evidence="2">The sequence shown here is derived from an EMBL/GenBank/DDBJ whole genome shotgun (WGS) entry which is preliminary data.</text>
</comment>
<dbReference type="NCBIfam" id="NF041681">
    <property type="entry name" value="HGxxPAAW"/>
    <property type="match status" value="1"/>
</dbReference>
<keyword evidence="1" id="KW-1133">Transmembrane helix</keyword>
<evidence type="ECO:0000256" key="1">
    <source>
        <dbReference type="SAM" id="Phobius"/>
    </source>
</evidence>
<evidence type="ECO:0000313" key="3">
    <source>
        <dbReference type="Proteomes" id="UP000705983"/>
    </source>
</evidence>
<keyword evidence="3" id="KW-1185">Reference proteome</keyword>
<evidence type="ECO:0000313" key="2">
    <source>
        <dbReference type="EMBL" id="MBM9434072.1"/>
    </source>
</evidence>
<keyword evidence="1" id="KW-0812">Transmembrane</keyword>
<keyword evidence="1" id="KW-0472">Membrane</keyword>
<sequence>MSTPEMETYRLPEATPFENHGRTVAGWTWAIGVCVGFLVAGIGLIVSPIMAWTGVALIVLANIVAFALHVTGRGQPTSLTQTAKGGDWYTN</sequence>
<organism evidence="2 3">
    <name type="scientific">Flaviflexus equikiangi</name>
    <dbReference type="NCBI Taxonomy" id="2758573"/>
    <lineage>
        <taxon>Bacteria</taxon>
        <taxon>Bacillati</taxon>
        <taxon>Actinomycetota</taxon>
        <taxon>Actinomycetes</taxon>
        <taxon>Actinomycetales</taxon>
        <taxon>Actinomycetaceae</taxon>
        <taxon>Flaviflexus</taxon>
    </lineage>
</organism>